<keyword evidence="4" id="KW-1185">Reference proteome</keyword>
<dbReference type="Pfam" id="PF08327">
    <property type="entry name" value="AHSA1"/>
    <property type="match status" value="1"/>
</dbReference>
<dbReference type="EMBL" id="JBHULH010000001">
    <property type="protein sequence ID" value="MFD2565833.1"/>
    <property type="molecule type" value="Genomic_DNA"/>
</dbReference>
<dbReference type="CDD" id="cd07814">
    <property type="entry name" value="SRPBCC_CalC_Aha1-like"/>
    <property type="match status" value="1"/>
</dbReference>
<protein>
    <submittedName>
        <fullName evidence="3">SRPBCC domain-containing protein</fullName>
    </submittedName>
</protein>
<feature type="domain" description="Activator of Hsp90 ATPase homologue 1/2-like C-terminal" evidence="2">
    <location>
        <begin position="18"/>
        <end position="137"/>
    </location>
</feature>
<evidence type="ECO:0000313" key="3">
    <source>
        <dbReference type="EMBL" id="MFD2565833.1"/>
    </source>
</evidence>
<dbReference type="InterPro" id="IPR013538">
    <property type="entry name" value="ASHA1/2-like_C"/>
</dbReference>
<evidence type="ECO:0000259" key="2">
    <source>
        <dbReference type="Pfam" id="PF08327"/>
    </source>
</evidence>
<dbReference type="InterPro" id="IPR023393">
    <property type="entry name" value="START-like_dom_sf"/>
</dbReference>
<reference evidence="4" key="1">
    <citation type="journal article" date="2019" name="Int. J. Syst. Evol. Microbiol.">
        <title>The Global Catalogue of Microorganisms (GCM) 10K type strain sequencing project: providing services to taxonomists for standard genome sequencing and annotation.</title>
        <authorList>
            <consortium name="The Broad Institute Genomics Platform"/>
            <consortium name="The Broad Institute Genome Sequencing Center for Infectious Disease"/>
            <person name="Wu L."/>
            <person name="Ma J."/>
        </authorList>
    </citation>
    <scope>NUCLEOTIDE SEQUENCE [LARGE SCALE GENOMIC DNA]</scope>
    <source>
        <strain evidence="4">KCTC 52127</strain>
    </source>
</reference>
<gene>
    <name evidence="3" type="ORF">ACFSRZ_00535</name>
</gene>
<name>A0ABW5LLV3_9FLAO</name>
<comment type="caution">
    <text evidence="3">The sequence shown here is derived from an EMBL/GenBank/DDBJ whole genome shotgun (WGS) entry which is preliminary data.</text>
</comment>
<dbReference type="RefSeq" id="WP_379664559.1">
    <property type="nucleotide sequence ID" value="NZ_JBHULH010000001.1"/>
</dbReference>
<dbReference type="Gene3D" id="3.30.530.20">
    <property type="match status" value="1"/>
</dbReference>
<proteinExistence type="inferred from homology"/>
<evidence type="ECO:0000313" key="4">
    <source>
        <dbReference type="Proteomes" id="UP001597508"/>
    </source>
</evidence>
<organism evidence="3 4">
    <name type="scientific">Pseudotenacibaculum haliotis</name>
    <dbReference type="NCBI Taxonomy" id="1862138"/>
    <lineage>
        <taxon>Bacteria</taxon>
        <taxon>Pseudomonadati</taxon>
        <taxon>Bacteroidota</taxon>
        <taxon>Flavobacteriia</taxon>
        <taxon>Flavobacteriales</taxon>
        <taxon>Flavobacteriaceae</taxon>
        <taxon>Pseudotenacibaculum</taxon>
    </lineage>
</organism>
<dbReference type="Proteomes" id="UP001597508">
    <property type="component" value="Unassembled WGS sequence"/>
</dbReference>
<comment type="similarity">
    <text evidence="1">Belongs to the AHA1 family.</text>
</comment>
<sequence length="148" mass="17298">MTKNKNTGFSIYHNLLVNASPERIFVAITVPKHLNNWWPLKSSGTPELNSIYNFNFTDAYNWYGKVIECKENASFFIKMTDSDEDWNPTTFGFTLEEKENGTYVRFSHTGWPKDNDHLKHSSFCWAMLLNGLKNYVEKGTIIPFEERE</sequence>
<dbReference type="SUPFAM" id="SSF55961">
    <property type="entry name" value="Bet v1-like"/>
    <property type="match status" value="1"/>
</dbReference>
<evidence type="ECO:0000256" key="1">
    <source>
        <dbReference type="ARBA" id="ARBA00006817"/>
    </source>
</evidence>
<accession>A0ABW5LLV3</accession>